<evidence type="ECO:0000313" key="6">
    <source>
        <dbReference type="EMBL" id="KKO21239.1"/>
    </source>
</evidence>
<evidence type="ECO:0000259" key="5">
    <source>
        <dbReference type="PROSITE" id="PS51007"/>
    </source>
</evidence>
<dbReference type="Gene3D" id="1.10.760.10">
    <property type="entry name" value="Cytochrome c-like domain"/>
    <property type="match status" value="1"/>
</dbReference>
<keyword evidence="1 4" id="KW-0349">Heme</keyword>
<evidence type="ECO:0000256" key="2">
    <source>
        <dbReference type="ARBA" id="ARBA00022723"/>
    </source>
</evidence>
<reference evidence="6 7" key="1">
    <citation type="journal article" date="2013" name="BMC Microbiol.">
        <title>Identification of the type II cytochrome c maturation pathway in anammox bacteria by comparative genomics.</title>
        <authorList>
            <person name="Ferousi C."/>
            <person name="Speth D.R."/>
            <person name="Reimann J."/>
            <person name="Op den Camp H.J."/>
            <person name="Allen J.W."/>
            <person name="Keltjens J.T."/>
            <person name="Jetten M.S."/>
        </authorList>
    </citation>
    <scope>NUCLEOTIDE SEQUENCE [LARGE SCALE GENOMIC DNA]</scope>
    <source>
        <strain evidence="6">RU1</strain>
    </source>
</reference>
<dbReference type="Pfam" id="PF13442">
    <property type="entry name" value="Cytochrome_CBB3"/>
    <property type="match status" value="1"/>
</dbReference>
<dbReference type="Proteomes" id="UP000034954">
    <property type="component" value="Unassembled WGS sequence"/>
</dbReference>
<gene>
    <name evidence="6" type="ORF">BROFUL_00034</name>
</gene>
<dbReference type="EMBL" id="LAQJ01000006">
    <property type="protein sequence ID" value="KKO21239.1"/>
    <property type="molecule type" value="Genomic_DNA"/>
</dbReference>
<evidence type="ECO:0000256" key="4">
    <source>
        <dbReference type="PROSITE-ProRule" id="PRU00433"/>
    </source>
</evidence>
<dbReference type="SUPFAM" id="SSF46626">
    <property type="entry name" value="Cytochrome c"/>
    <property type="match status" value="1"/>
</dbReference>
<feature type="domain" description="Cytochrome c" evidence="5">
    <location>
        <begin position="30"/>
        <end position="114"/>
    </location>
</feature>
<keyword evidence="2 4" id="KW-0479">Metal-binding</keyword>
<protein>
    <submittedName>
        <fullName evidence="6">Cytochrome</fullName>
    </submittedName>
</protein>
<comment type="caution">
    <text evidence="6">The sequence shown here is derived from an EMBL/GenBank/DDBJ whole genome shotgun (WGS) entry which is preliminary data.</text>
</comment>
<evidence type="ECO:0000313" key="7">
    <source>
        <dbReference type="Proteomes" id="UP000034954"/>
    </source>
</evidence>
<proteinExistence type="predicted"/>
<accession>A0A0M2V3K1</accession>
<evidence type="ECO:0000256" key="1">
    <source>
        <dbReference type="ARBA" id="ARBA00022617"/>
    </source>
</evidence>
<dbReference type="InterPro" id="IPR036909">
    <property type="entry name" value="Cyt_c-like_dom_sf"/>
</dbReference>
<dbReference type="GO" id="GO:0046872">
    <property type="term" value="F:metal ion binding"/>
    <property type="evidence" value="ECO:0007669"/>
    <property type="project" value="UniProtKB-KW"/>
</dbReference>
<sequence>MSKTGIFTGVSVAVMAGAIAYFSGISVSRAADIDATKVYMTHCKTCHGENGHPTDLGTGLGAREFANAEWQAKTTDEQIIKQINNGTPEKMMPFKEKLSQDEIKALVSVIRGFGKK</sequence>
<keyword evidence="3 4" id="KW-0408">Iron</keyword>
<evidence type="ECO:0000256" key="3">
    <source>
        <dbReference type="ARBA" id="ARBA00023004"/>
    </source>
</evidence>
<name>A0A0M2V3K1_9BACT</name>
<dbReference type="InterPro" id="IPR009056">
    <property type="entry name" value="Cyt_c-like_dom"/>
</dbReference>
<dbReference type="GO" id="GO:0020037">
    <property type="term" value="F:heme binding"/>
    <property type="evidence" value="ECO:0007669"/>
    <property type="project" value="InterPro"/>
</dbReference>
<dbReference type="PROSITE" id="PS51007">
    <property type="entry name" value="CYTC"/>
    <property type="match status" value="1"/>
</dbReference>
<organism evidence="6 7">
    <name type="scientific">Candidatus Brocadia fulgida</name>
    <dbReference type="NCBI Taxonomy" id="380242"/>
    <lineage>
        <taxon>Bacteria</taxon>
        <taxon>Pseudomonadati</taxon>
        <taxon>Planctomycetota</taxon>
        <taxon>Candidatus Brocadiia</taxon>
        <taxon>Candidatus Brocadiales</taxon>
        <taxon>Candidatus Brocadiaceae</taxon>
        <taxon>Candidatus Brocadia</taxon>
    </lineage>
</organism>
<keyword evidence="7" id="KW-1185">Reference proteome</keyword>
<dbReference type="GO" id="GO:0009055">
    <property type="term" value="F:electron transfer activity"/>
    <property type="evidence" value="ECO:0007669"/>
    <property type="project" value="InterPro"/>
</dbReference>
<dbReference type="AlphaFoldDB" id="A0A0M2V3K1"/>